<proteinExistence type="predicted"/>
<dbReference type="GO" id="GO:0000160">
    <property type="term" value="P:phosphorelay signal transduction system"/>
    <property type="evidence" value="ECO:0007669"/>
    <property type="project" value="InterPro"/>
</dbReference>
<keyword evidence="5" id="KW-1185">Reference proteome</keyword>
<evidence type="ECO:0000313" key="5">
    <source>
        <dbReference type="Proteomes" id="UP000256388"/>
    </source>
</evidence>
<evidence type="ECO:0000256" key="1">
    <source>
        <dbReference type="ARBA" id="ARBA00022553"/>
    </source>
</evidence>
<dbReference type="SUPFAM" id="SSF52172">
    <property type="entry name" value="CheY-like"/>
    <property type="match status" value="1"/>
</dbReference>
<protein>
    <submittedName>
        <fullName evidence="4">Response regulator receiver domain-containing protein</fullName>
    </submittedName>
</protein>
<dbReference type="Gene3D" id="3.40.50.2300">
    <property type="match status" value="1"/>
</dbReference>
<evidence type="ECO:0000256" key="2">
    <source>
        <dbReference type="PROSITE-ProRule" id="PRU00169"/>
    </source>
</evidence>
<dbReference type="InterPro" id="IPR001789">
    <property type="entry name" value="Sig_transdc_resp-reg_receiver"/>
</dbReference>
<reference evidence="4 5" key="1">
    <citation type="submission" date="2018-08" db="EMBL/GenBank/DDBJ databases">
        <title>Genomic Encyclopedia of Type Strains, Phase IV (KMG-IV): sequencing the most valuable type-strain genomes for metagenomic binning, comparative biology and taxonomic classification.</title>
        <authorList>
            <person name="Goeker M."/>
        </authorList>
    </citation>
    <scope>NUCLEOTIDE SEQUENCE [LARGE SCALE GENOMIC DNA]</scope>
    <source>
        <strain evidence="4 5">DSM 23923</strain>
    </source>
</reference>
<dbReference type="SMART" id="SM00448">
    <property type="entry name" value="REC"/>
    <property type="match status" value="1"/>
</dbReference>
<dbReference type="PANTHER" id="PTHR44591">
    <property type="entry name" value="STRESS RESPONSE REGULATOR PROTEIN 1"/>
    <property type="match status" value="1"/>
</dbReference>
<dbReference type="Proteomes" id="UP000256388">
    <property type="component" value="Unassembled WGS sequence"/>
</dbReference>
<comment type="caution">
    <text evidence="4">The sequence shown here is derived from an EMBL/GenBank/DDBJ whole genome shotgun (WGS) entry which is preliminary data.</text>
</comment>
<dbReference type="InterPro" id="IPR050595">
    <property type="entry name" value="Bact_response_regulator"/>
</dbReference>
<evidence type="ECO:0000313" key="4">
    <source>
        <dbReference type="EMBL" id="REG07285.1"/>
    </source>
</evidence>
<dbReference type="OrthoDB" id="160361at2"/>
<name>A0A3E0AEM6_9CHLR</name>
<keyword evidence="1 2" id="KW-0597">Phosphoprotein</keyword>
<feature type="domain" description="Response regulatory" evidence="3">
    <location>
        <begin position="7"/>
        <end position="121"/>
    </location>
</feature>
<organism evidence="4 5">
    <name type="scientific">Pelolinea submarina</name>
    <dbReference type="NCBI Taxonomy" id="913107"/>
    <lineage>
        <taxon>Bacteria</taxon>
        <taxon>Bacillati</taxon>
        <taxon>Chloroflexota</taxon>
        <taxon>Anaerolineae</taxon>
        <taxon>Anaerolineales</taxon>
        <taxon>Anaerolineaceae</taxon>
        <taxon>Pelolinea</taxon>
    </lineage>
</organism>
<dbReference type="InterPro" id="IPR011006">
    <property type="entry name" value="CheY-like_superfamily"/>
</dbReference>
<gene>
    <name evidence="4" type="ORF">DFR64_2490</name>
</gene>
<dbReference type="PROSITE" id="PS50110">
    <property type="entry name" value="RESPONSE_REGULATORY"/>
    <property type="match status" value="1"/>
</dbReference>
<dbReference type="Pfam" id="PF00072">
    <property type="entry name" value="Response_reg"/>
    <property type="match status" value="1"/>
</dbReference>
<dbReference type="CDD" id="cd00156">
    <property type="entry name" value="REC"/>
    <property type="match status" value="1"/>
</dbReference>
<sequence>MSIKPLNILVVDDDKNFAHTLCAILKSSGYECQEVHSVREAQKILKIDRFDCVLSDVKMPEKSGADFYQEIKEQYPNLPFILMTAYTSSEVIDEAINSGVLKAIQKPINIQEILSFFARLSRNLQAAIVCEEQKVCSIIQKALERDRFTFTIYKSIRLLIDANKKDYSIVFIDSHNHDEHFSGDIHELLDHLPERTIVIICDYSKAAEQEEPKHDKVNLIILPREKQLSQKINNILEKEYYQYAKKSIQ</sequence>
<dbReference type="PANTHER" id="PTHR44591:SF3">
    <property type="entry name" value="RESPONSE REGULATORY DOMAIN-CONTAINING PROTEIN"/>
    <property type="match status" value="1"/>
</dbReference>
<accession>A0A3E0AEM6</accession>
<dbReference type="RefSeq" id="WP_158675141.1">
    <property type="nucleotide sequence ID" value="NZ_AP018437.1"/>
</dbReference>
<evidence type="ECO:0000259" key="3">
    <source>
        <dbReference type="PROSITE" id="PS50110"/>
    </source>
</evidence>
<dbReference type="AlphaFoldDB" id="A0A3E0AEM6"/>
<feature type="modified residue" description="4-aspartylphosphate" evidence="2">
    <location>
        <position position="56"/>
    </location>
</feature>
<dbReference type="EMBL" id="QUMS01000003">
    <property type="protein sequence ID" value="REG07285.1"/>
    <property type="molecule type" value="Genomic_DNA"/>
</dbReference>